<dbReference type="Pfam" id="PF04937">
    <property type="entry name" value="DUF659"/>
    <property type="match status" value="2"/>
</dbReference>
<dbReference type="InterPro" id="IPR003656">
    <property type="entry name" value="Znf_BED"/>
</dbReference>
<evidence type="ECO:0000256" key="4">
    <source>
        <dbReference type="ARBA" id="ARBA00022833"/>
    </source>
</evidence>
<feature type="region of interest" description="Disordered" evidence="8">
    <location>
        <begin position="103"/>
        <end position="132"/>
    </location>
</feature>
<name>A0A438CXK9_VITVI</name>
<dbReference type="InterPro" id="IPR008906">
    <property type="entry name" value="HATC_C_dom"/>
</dbReference>
<comment type="caution">
    <text evidence="10">The sequence shown here is derived from an EMBL/GenBank/DDBJ whole genome shotgun (WGS) entry which is preliminary data.</text>
</comment>
<evidence type="ECO:0000256" key="7">
    <source>
        <dbReference type="PROSITE-ProRule" id="PRU00027"/>
    </source>
</evidence>
<dbReference type="Pfam" id="PF02892">
    <property type="entry name" value="zf-BED"/>
    <property type="match status" value="1"/>
</dbReference>
<feature type="compositionally biased region" description="Polar residues" evidence="8">
    <location>
        <begin position="551"/>
        <end position="583"/>
    </location>
</feature>
<keyword evidence="3 7" id="KW-0863">Zinc-finger</keyword>
<reference evidence="10 11" key="1">
    <citation type="journal article" date="2018" name="PLoS Genet.">
        <title>Population sequencing reveals clonal diversity and ancestral inbreeding in the grapevine cultivar Chardonnay.</title>
        <authorList>
            <person name="Roach M.J."/>
            <person name="Johnson D.L."/>
            <person name="Bohlmann J."/>
            <person name="van Vuuren H.J."/>
            <person name="Jones S.J."/>
            <person name="Pretorius I.S."/>
            <person name="Schmidt S.A."/>
            <person name="Borneman A.R."/>
        </authorList>
    </citation>
    <scope>NUCLEOTIDE SEQUENCE [LARGE SCALE GENOMIC DNA]</scope>
    <source>
        <strain evidence="11">cv. Chardonnay</strain>
        <tissue evidence="10">Leaf</tissue>
    </source>
</reference>
<evidence type="ECO:0000259" key="9">
    <source>
        <dbReference type="PROSITE" id="PS50808"/>
    </source>
</evidence>
<evidence type="ECO:0000256" key="3">
    <source>
        <dbReference type="ARBA" id="ARBA00022771"/>
    </source>
</evidence>
<evidence type="ECO:0000256" key="1">
    <source>
        <dbReference type="ARBA" id="ARBA00004123"/>
    </source>
</evidence>
<sequence>MASESGIMGRDPCWKYCTPMEGNKNGIICNYCGLAIKSGGITRFKFHLSHTDPNSNTKKCPNVPPEVKQEIRRLIEQRNKAKAKKAVDIEEIQAKLRDTMGRRHRHVIDEDDEENLGGDGGGDDDDDGDDDVYMYPADMHPDERHAYREALRASKAAEWNRQQEEHFIKTNEKQVVPSRKPWTFDQYGIEPPSPYEIKHKYLDMEYKDMEAYVNIQREKWKTYGCTIMSDGWTGPMKLSIINFMVYSKGCDQGSGKQNVFQIVTDNGSAFVKAGKLLMEKYNLYWTPCAAHCIDLMFETSMRKVCGGDIVRPGATRFATNYIALDSLLKKKANLKKVFLSDEWAQHNLSRTLIGKEVESLMFDHRTGKEWENRWDRTLKHPLHAAAFFLNPRFHINVELIILFRDAKRGFGDRAAIARAEWWFMYGHHAPTLRRLAIKVLSQTASYSACERNWSTFALIHTKQRNRLAYPMLQQLVFCYYNMKLKIRDIEAEHDKVAEKDYLDLLDMQLRWKSDPRIATHVREAGVDIDQVLSEEVHTDSFSQDTRDSFRQGISQPAVTSRPSFDSTSVEHSSRPSATGTSASGYDGSRGRGPMMVATLEMMRGYEDHGSRRAGPETQFSDSSNEANIYAPYAMSYGQPPQNLSSSTDEEYERYNYPSSTQMPYYFHISCNSKDFKGAHGNPGFPIHGQVVGRLKKFMHGMFVHTINTSETPCPGMNIVFNKMGSLHLTITI</sequence>
<dbReference type="Pfam" id="PF05699">
    <property type="entry name" value="Dimer_Tnp_hAT"/>
    <property type="match status" value="1"/>
</dbReference>
<dbReference type="SUPFAM" id="SSF53098">
    <property type="entry name" value="Ribonuclease H-like"/>
    <property type="match status" value="1"/>
</dbReference>
<dbReference type="GO" id="GO:0046983">
    <property type="term" value="F:protein dimerization activity"/>
    <property type="evidence" value="ECO:0007669"/>
    <property type="project" value="InterPro"/>
</dbReference>
<feature type="domain" description="BED-type" evidence="9">
    <location>
        <begin position="8"/>
        <end position="67"/>
    </location>
</feature>
<keyword evidence="5" id="KW-0238">DNA-binding</keyword>
<keyword evidence="2" id="KW-0479">Metal-binding</keyword>
<comment type="subcellular location">
    <subcellularLocation>
        <location evidence="1">Nucleus</location>
    </subcellularLocation>
</comment>
<dbReference type="GO" id="GO:0005634">
    <property type="term" value="C:nucleus"/>
    <property type="evidence" value="ECO:0007669"/>
    <property type="project" value="UniProtKB-SubCell"/>
</dbReference>
<dbReference type="AlphaFoldDB" id="A0A438CXK9"/>
<evidence type="ECO:0000313" key="11">
    <source>
        <dbReference type="Proteomes" id="UP000288805"/>
    </source>
</evidence>
<dbReference type="InterPro" id="IPR007021">
    <property type="entry name" value="DUF659"/>
</dbReference>
<dbReference type="GO" id="GO:0003677">
    <property type="term" value="F:DNA binding"/>
    <property type="evidence" value="ECO:0007669"/>
    <property type="project" value="UniProtKB-KW"/>
</dbReference>
<dbReference type="PANTHER" id="PTHR32166">
    <property type="entry name" value="OSJNBA0013A04.12 PROTEIN"/>
    <property type="match status" value="1"/>
</dbReference>
<organism evidence="10 11">
    <name type="scientific">Vitis vinifera</name>
    <name type="common">Grape</name>
    <dbReference type="NCBI Taxonomy" id="29760"/>
    <lineage>
        <taxon>Eukaryota</taxon>
        <taxon>Viridiplantae</taxon>
        <taxon>Streptophyta</taxon>
        <taxon>Embryophyta</taxon>
        <taxon>Tracheophyta</taxon>
        <taxon>Spermatophyta</taxon>
        <taxon>Magnoliopsida</taxon>
        <taxon>eudicotyledons</taxon>
        <taxon>Gunneridae</taxon>
        <taxon>Pentapetalae</taxon>
        <taxon>rosids</taxon>
        <taxon>Vitales</taxon>
        <taxon>Vitaceae</taxon>
        <taxon>Viteae</taxon>
        <taxon>Vitis</taxon>
    </lineage>
</organism>
<gene>
    <name evidence="10" type="ORF">CK203_094117</name>
</gene>
<feature type="region of interest" description="Disordered" evidence="8">
    <location>
        <begin position="538"/>
        <end position="592"/>
    </location>
</feature>
<evidence type="ECO:0000313" key="10">
    <source>
        <dbReference type="EMBL" id="RVW27943.1"/>
    </source>
</evidence>
<evidence type="ECO:0000256" key="6">
    <source>
        <dbReference type="ARBA" id="ARBA00023242"/>
    </source>
</evidence>
<dbReference type="Proteomes" id="UP000288805">
    <property type="component" value="Unassembled WGS sequence"/>
</dbReference>
<dbReference type="PANTHER" id="PTHR32166:SF122">
    <property type="entry name" value="OS09G0499600 PROTEIN"/>
    <property type="match status" value="1"/>
</dbReference>
<dbReference type="EMBL" id="QGNW01001929">
    <property type="protein sequence ID" value="RVW27943.1"/>
    <property type="molecule type" value="Genomic_DNA"/>
</dbReference>
<dbReference type="GO" id="GO:0008270">
    <property type="term" value="F:zinc ion binding"/>
    <property type="evidence" value="ECO:0007669"/>
    <property type="project" value="UniProtKB-KW"/>
</dbReference>
<feature type="compositionally biased region" description="Acidic residues" evidence="8">
    <location>
        <begin position="109"/>
        <end position="132"/>
    </location>
</feature>
<evidence type="ECO:0000256" key="8">
    <source>
        <dbReference type="SAM" id="MobiDB-lite"/>
    </source>
</evidence>
<evidence type="ECO:0000256" key="5">
    <source>
        <dbReference type="ARBA" id="ARBA00023125"/>
    </source>
</evidence>
<feature type="compositionally biased region" description="Basic and acidic residues" evidence="8">
    <location>
        <begin position="538"/>
        <end position="549"/>
    </location>
</feature>
<keyword evidence="4" id="KW-0862">Zinc</keyword>
<dbReference type="PROSITE" id="PS50808">
    <property type="entry name" value="ZF_BED"/>
    <property type="match status" value="1"/>
</dbReference>
<accession>A0A438CXK9</accession>
<protein>
    <recommendedName>
        <fullName evidence="9">BED-type domain-containing protein</fullName>
    </recommendedName>
</protein>
<dbReference type="InterPro" id="IPR012337">
    <property type="entry name" value="RNaseH-like_sf"/>
</dbReference>
<evidence type="ECO:0000256" key="2">
    <source>
        <dbReference type="ARBA" id="ARBA00022723"/>
    </source>
</evidence>
<proteinExistence type="predicted"/>
<keyword evidence="6" id="KW-0539">Nucleus</keyword>